<sequence>MVAIVKSGLGYGYASVIWTLAISFSAGAIADSRSESELANLVLQDCGSCHGMTLKGGLGPALRPENLEQRSVDAIAAIIREGVPKTAMPPWKPLLTPEEIEWISQQLKTGSLVSN</sequence>
<dbReference type="InterPro" id="IPR009056">
    <property type="entry name" value="Cyt_c-like_dom"/>
</dbReference>
<reference evidence="7 8" key="1">
    <citation type="submission" date="2019-08" db="EMBL/GenBank/DDBJ databases">
        <title>Marinobacter ZYF650 sp. nov., a marine bacterium isolated from seawater of the Mariana trench.</title>
        <authorList>
            <person name="Ahmad W."/>
        </authorList>
    </citation>
    <scope>NUCLEOTIDE SEQUENCE [LARGE SCALE GENOMIC DNA]</scope>
    <source>
        <strain evidence="7 8">ZYF650</strain>
    </source>
</reference>
<dbReference type="RefSeq" id="WP_149599045.1">
    <property type="nucleotide sequence ID" value="NZ_VTUU01000001.1"/>
</dbReference>
<evidence type="ECO:0000313" key="8">
    <source>
        <dbReference type="Proteomes" id="UP000323161"/>
    </source>
</evidence>
<evidence type="ECO:0000256" key="4">
    <source>
        <dbReference type="PROSITE-ProRule" id="PRU00433"/>
    </source>
</evidence>
<comment type="caution">
    <text evidence="7">The sequence shown here is derived from an EMBL/GenBank/DDBJ whole genome shotgun (WGS) entry which is preliminary data.</text>
</comment>
<dbReference type="AlphaFoldDB" id="A0A5B0VPB0"/>
<keyword evidence="2 4" id="KW-0479">Metal-binding</keyword>
<name>A0A5B0VPB0_9GAMM</name>
<evidence type="ECO:0000256" key="5">
    <source>
        <dbReference type="SAM" id="Phobius"/>
    </source>
</evidence>
<dbReference type="EMBL" id="VTUU01000001">
    <property type="protein sequence ID" value="KAA1176416.1"/>
    <property type="molecule type" value="Genomic_DNA"/>
</dbReference>
<keyword evidence="3 4" id="KW-0408">Iron</keyword>
<evidence type="ECO:0000256" key="1">
    <source>
        <dbReference type="ARBA" id="ARBA00022617"/>
    </source>
</evidence>
<evidence type="ECO:0000313" key="7">
    <source>
        <dbReference type="EMBL" id="KAA1176416.1"/>
    </source>
</evidence>
<dbReference type="SUPFAM" id="SSF46626">
    <property type="entry name" value="Cytochrome c"/>
    <property type="match status" value="1"/>
</dbReference>
<accession>A0A5B0VPB0</accession>
<dbReference type="GO" id="GO:0046872">
    <property type="term" value="F:metal ion binding"/>
    <property type="evidence" value="ECO:0007669"/>
    <property type="project" value="UniProtKB-KW"/>
</dbReference>
<keyword evidence="1 4" id="KW-0349">Heme</keyword>
<keyword evidence="5" id="KW-1133">Transmembrane helix</keyword>
<dbReference type="Proteomes" id="UP000323161">
    <property type="component" value="Unassembled WGS sequence"/>
</dbReference>
<dbReference type="Gene3D" id="1.10.760.10">
    <property type="entry name" value="Cytochrome c-like domain"/>
    <property type="match status" value="1"/>
</dbReference>
<evidence type="ECO:0000259" key="6">
    <source>
        <dbReference type="PROSITE" id="PS51007"/>
    </source>
</evidence>
<dbReference type="Pfam" id="PF13442">
    <property type="entry name" value="Cytochrome_CBB3"/>
    <property type="match status" value="1"/>
</dbReference>
<feature type="transmembrane region" description="Helical" evidence="5">
    <location>
        <begin position="12"/>
        <end position="30"/>
    </location>
</feature>
<evidence type="ECO:0000256" key="2">
    <source>
        <dbReference type="ARBA" id="ARBA00022723"/>
    </source>
</evidence>
<organism evidence="7 8">
    <name type="scientific">Marinobacter salinexigens</name>
    <dbReference type="NCBI Taxonomy" id="2919747"/>
    <lineage>
        <taxon>Bacteria</taxon>
        <taxon>Pseudomonadati</taxon>
        <taxon>Pseudomonadota</taxon>
        <taxon>Gammaproteobacteria</taxon>
        <taxon>Pseudomonadales</taxon>
        <taxon>Marinobacteraceae</taxon>
        <taxon>Marinobacter</taxon>
    </lineage>
</organism>
<proteinExistence type="predicted"/>
<protein>
    <submittedName>
        <fullName evidence="7">Cytochrome c</fullName>
    </submittedName>
</protein>
<keyword evidence="5" id="KW-0472">Membrane</keyword>
<dbReference type="PROSITE" id="PS51007">
    <property type="entry name" value="CYTC"/>
    <property type="match status" value="1"/>
</dbReference>
<evidence type="ECO:0000256" key="3">
    <source>
        <dbReference type="ARBA" id="ARBA00023004"/>
    </source>
</evidence>
<gene>
    <name evidence="7" type="ORF">FWJ25_01990</name>
</gene>
<dbReference type="GO" id="GO:0020037">
    <property type="term" value="F:heme binding"/>
    <property type="evidence" value="ECO:0007669"/>
    <property type="project" value="InterPro"/>
</dbReference>
<feature type="domain" description="Cytochrome c" evidence="6">
    <location>
        <begin position="30"/>
        <end position="111"/>
    </location>
</feature>
<keyword evidence="8" id="KW-1185">Reference proteome</keyword>
<dbReference type="InterPro" id="IPR036909">
    <property type="entry name" value="Cyt_c-like_dom_sf"/>
</dbReference>
<dbReference type="GO" id="GO:0009055">
    <property type="term" value="F:electron transfer activity"/>
    <property type="evidence" value="ECO:0007669"/>
    <property type="project" value="InterPro"/>
</dbReference>
<keyword evidence="5" id="KW-0812">Transmembrane</keyword>